<evidence type="ECO:0000256" key="1">
    <source>
        <dbReference type="SAM" id="MobiDB-lite"/>
    </source>
</evidence>
<gene>
    <name evidence="2" type="ORF">UFOPK2754_00351</name>
    <name evidence="3" type="ORF">UFOPK3139_01769</name>
    <name evidence="4" type="ORF">UFOPK3543_02613</name>
    <name evidence="5" type="ORF">UFOPK3967_03224</name>
</gene>
<dbReference type="EMBL" id="CAFABA010000073">
    <property type="protein sequence ID" value="CAB4833136.1"/>
    <property type="molecule type" value="Genomic_DNA"/>
</dbReference>
<sequence length="135" mass="15133">MVGWIIIAVVALAALLLWKGLRTMWAESTAQVDALPPKNERSTWSVPTTVGQRVMWCPILARKVVLADTRIDEGEIGSVVDFTRARQPVIAFDSRPGEADVTDKWAAARVLPPELTRPKRNAPPPQRSKKRKKRR</sequence>
<evidence type="ECO:0000313" key="2">
    <source>
        <dbReference type="EMBL" id="CAB4729131.1"/>
    </source>
</evidence>
<evidence type="ECO:0000313" key="3">
    <source>
        <dbReference type="EMBL" id="CAB4833136.1"/>
    </source>
</evidence>
<feature type="region of interest" description="Disordered" evidence="1">
    <location>
        <begin position="110"/>
        <end position="135"/>
    </location>
</feature>
<name>A0A6J6S2X7_9ZZZZ</name>
<proteinExistence type="predicted"/>
<protein>
    <submittedName>
        <fullName evidence="2">Unannotated protein</fullName>
    </submittedName>
</protein>
<dbReference type="AlphaFoldDB" id="A0A6J6S2X7"/>
<organism evidence="2">
    <name type="scientific">freshwater metagenome</name>
    <dbReference type="NCBI Taxonomy" id="449393"/>
    <lineage>
        <taxon>unclassified sequences</taxon>
        <taxon>metagenomes</taxon>
        <taxon>ecological metagenomes</taxon>
    </lineage>
</organism>
<dbReference type="EMBL" id="CAFBOS010000345">
    <property type="protein sequence ID" value="CAB5028240.1"/>
    <property type="molecule type" value="Genomic_DNA"/>
</dbReference>
<evidence type="ECO:0000313" key="4">
    <source>
        <dbReference type="EMBL" id="CAB4930253.1"/>
    </source>
</evidence>
<reference evidence="2" key="1">
    <citation type="submission" date="2020-05" db="EMBL/GenBank/DDBJ databases">
        <authorList>
            <person name="Chiriac C."/>
            <person name="Salcher M."/>
            <person name="Ghai R."/>
            <person name="Kavagutti S V."/>
        </authorList>
    </citation>
    <scope>NUCLEOTIDE SEQUENCE</scope>
</reference>
<evidence type="ECO:0000313" key="5">
    <source>
        <dbReference type="EMBL" id="CAB5028240.1"/>
    </source>
</evidence>
<accession>A0A6J6S2X7</accession>
<dbReference type="EMBL" id="CAEZYR010000007">
    <property type="protein sequence ID" value="CAB4729131.1"/>
    <property type="molecule type" value="Genomic_DNA"/>
</dbReference>
<dbReference type="EMBL" id="CAFBMH010000137">
    <property type="protein sequence ID" value="CAB4930253.1"/>
    <property type="molecule type" value="Genomic_DNA"/>
</dbReference>